<feature type="domain" description="DUF306" evidence="2">
    <location>
        <begin position="43"/>
        <end position="146"/>
    </location>
</feature>
<name>A0A3N1NN07_9GAMM</name>
<reference evidence="3 4" key="1">
    <citation type="submission" date="2018-11" db="EMBL/GenBank/DDBJ databases">
        <title>Genomic Encyclopedia of Type Strains, Phase IV (KMG-IV): sequencing the most valuable type-strain genomes for metagenomic binning, comparative biology and taxonomic classification.</title>
        <authorList>
            <person name="Goeker M."/>
        </authorList>
    </citation>
    <scope>NUCLEOTIDE SEQUENCE [LARGE SCALE GENOMIC DNA]</scope>
    <source>
        <strain evidence="3 4">DSM 16974</strain>
    </source>
</reference>
<evidence type="ECO:0000256" key="1">
    <source>
        <dbReference type="SAM" id="SignalP"/>
    </source>
</evidence>
<comment type="caution">
    <text evidence="3">The sequence shown here is derived from an EMBL/GenBank/DDBJ whole genome shotgun (WGS) entry which is preliminary data.</text>
</comment>
<evidence type="ECO:0000313" key="4">
    <source>
        <dbReference type="Proteomes" id="UP000273643"/>
    </source>
</evidence>
<organism evidence="3 4">
    <name type="scientific">Marinimicrobium koreense</name>
    <dbReference type="NCBI Taxonomy" id="306545"/>
    <lineage>
        <taxon>Bacteria</taxon>
        <taxon>Pseudomonadati</taxon>
        <taxon>Pseudomonadota</taxon>
        <taxon>Gammaproteobacteria</taxon>
        <taxon>Cellvibrionales</taxon>
        <taxon>Cellvibrionaceae</taxon>
        <taxon>Marinimicrobium</taxon>
    </lineage>
</organism>
<dbReference type="PROSITE" id="PS51257">
    <property type="entry name" value="PROKAR_LIPOPROTEIN"/>
    <property type="match status" value="1"/>
</dbReference>
<accession>A0A3N1NN07</accession>
<keyword evidence="1" id="KW-0732">Signal</keyword>
<dbReference type="Pfam" id="PF03724">
    <property type="entry name" value="META"/>
    <property type="match status" value="1"/>
</dbReference>
<feature type="signal peptide" evidence="1">
    <location>
        <begin position="1"/>
        <end position="30"/>
    </location>
</feature>
<feature type="chain" id="PRO_5018181063" evidence="1">
    <location>
        <begin position="31"/>
        <end position="151"/>
    </location>
</feature>
<dbReference type="PANTHER" id="PTHR35535:SF1">
    <property type="entry name" value="HEAT SHOCK PROTEIN HSLJ"/>
    <property type="match status" value="1"/>
</dbReference>
<dbReference type="InterPro" id="IPR053147">
    <property type="entry name" value="Hsp_HslJ-like"/>
</dbReference>
<keyword evidence="4" id="KW-1185">Reference proteome</keyword>
<dbReference type="PANTHER" id="PTHR35535">
    <property type="entry name" value="HEAT SHOCK PROTEIN HSLJ"/>
    <property type="match status" value="1"/>
</dbReference>
<gene>
    <name evidence="3" type="ORF">EDC38_0822</name>
</gene>
<keyword evidence="3" id="KW-0346">Stress response</keyword>
<proteinExistence type="predicted"/>
<evidence type="ECO:0000313" key="3">
    <source>
        <dbReference type="EMBL" id="ROQ20222.1"/>
    </source>
</evidence>
<dbReference type="InterPro" id="IPR005184">
    <property type="entry name" value="DUF306_Meta_HslJ"/>
</dbReference>
<protein>
    <submittedName>
        <fullName evidence="3">Heat shock protein HslJ</fullName>
    </submittedName>
</protein>
<dbReference type="InterPro" id="IPR038670">
    <property type="entry name" value="HslJ-like_sf"/>
</dbReference>
<dbReference type="EMBL" id="RJUK01000001">
    <property type="protein sequence ID" value="ROQ20222.1"/>
    <property type="molecule type" value="Genomic_DNA"/>
</dbReference>
<sequence>MRRTMRAFKTLALMALALSAVTACQSFRTAAEQQSGPSLSEFQGSWRVVALSGDELDSSSHAFVEFSEPPRLTGNGGCNRFFGVYQYDESGLRIDSSLGSTRMACAAPVMAQEARMFELLPQAIAVQLTGSDVLVLKDADGTELLRATRQP</sequence>
<dbReference type="Proteomes" id="UP000273643">
    <property type="component" value="Unassembled WGS sequence"/>
</dbReference>
<dbReference type="OrthoDB" id="5348860at2"/>
<evidence type="ECO:0000259" key="2">
    <source>
        <dbReference type="Pfam" id="PF03724"/>
    </source>
</evidence>
<dbReference type="Gene3D" id="2.40.128.270">
    <property type="match status" value="1"/>
</dbReference>
<dbReference type="AlphaFoldDB" id="A0A3N1NN07"/>